<comment type="cofactor">
    <cofactor evidence="1">
        <name>heme</name>
        <dbReference type="ChEBI" id="CHEBI:30413"/>
    </cofactor>
</comment>
<organism evidence="8 9">
    <name type="scientific">Lactarius akahatsu</name>
    <dbReference type="NCBI Taxonomy" id="416441"/>
    <lineage>
        <taxon>Eukaryota</taxon>
        <taxon>Fungi</taxon>
        <taxon>Dikarya</taxon>
        <taxon>Basidiomycota</taxon>
        <taxon>Agaricomycotina</taxon>
        <taxon>Agaricomycetes</taxon>
        <taxon>Russulales</taxon>
        <taxon>Russulaceae</taxon>
        <taxon>Lactarius</taxon>
    </lineage>
</organism>
<dbReference type="AlphaFoldDB" id="A0AAD4LAN2"/>
<keyword evidence="6" id="KW-0408">Iron</keyword>
<keyword evidence="9" id="KW-1185">Reference proteome</keyword>
<dbReference type="Gene3D" id="1.10.630.10">
    <property type="entry name" value="Cytochrome P450"/>
    <property type="match status" value="1"/>
</dbReference>
<dbReference type="GO" id="GO:0004497">
    <property type="term" value="F:monooxygenase activity"/>
    <property type="evidence" value="ECO:0007669"/>
    <property type="project" value="UniProtKB-KW"/>
</dbReference>
<comment type="caution">
    <text evidence="8">The sequence shown here is derived from an EMBL/GenBank/DDBJ whole genome shotgun (WGS) entry which is preliminary data.</text>
</comment>
<gene>
    <name evidence="8" type="ORF">EDB92DRAFT_1818125</name>
</gene>
<dbReference type="InterPro" id="IPR036396">
    <property type="entry name" value="Cyt_P450_sf"/>
</dbReference>
<protein>
    <submittedName>
        <fullName evidence="8">Cytochrome P450</fullName>
    </submittedName>
</protein>
<dbReference type="EMBL" id="JAKELL010000051">
    <property type="protein sequence ID" value="KAH8986859.1"/>
    <property type="molecule type" value="Genomic_DNA"/>
</dbReference>
<evidence type="ECO:0000256" key="6">
    <source>
        <dbReference type="ARBA" id="ARBA00023004"/>
    </source>
</evidence>
<evidence type="ECO:0000256" key="2">
    <source>
        <dbReference type="ARBA" id="ARBA00010617"/>
    </source>
</evidence>
<dbReference type="GO" id="GO:0016705">
    <property type="term" value="F:oxidoreductase activity, acting on paired donors, with incorporation or reduction of molecular oxygen"/>
    <property type="evidence" value="ECO:0007669"/>
    <property type="project" value="InterPro"/>
</dbReference>
<evidence type="ECO:0000256" key="5">
    <source>
        <dbReference type="ARBA" id="ARBA00023002"/>
    </source>
</evidence>
<evidence type="ECO:0000313" key="9">
    <source>
        <dbReference type="Proteomes" id="UP001201163"/>
    </source>
</evidence>
<evidence type="ECO:0000256" key="7">
    <source>
        <dbReference type="ARBA" id="ARBA00023033"/>
    </source>
</evidence>
<name>A0AAD4LAN2_9AGAM</name>
<accession>A0AAD4LAN2</accession>
<dbReference type="PANTHER" id="PTHR46300">
    <property type="entry name" value="P450, PUTATIVE (EUROFUNG)-RELATED-RELATED"/>
    <property type="match status" value="1"/>
</dbReference>
<keyword evidence="4" id="KW-0479">Metal-binding</keyword>
<keyword evidence="7" id="KW-0503">Monooxygenase</keyword>
<dbReference type="GO" id="GO:0005506">
    <property type="term" value="F:iron ion binding"/>
    <property type="evidence" value="ECO:0007669"/>
    <property type="project" value="InterPro"/>
</dbReference>
<dbReference type="SUPFAM" id="SSF48264">
    <property type="entry name" value="Cytochrome P450"/>
    <property type="match status" value="1"/>
</dbReference>
<dbReference type="InterPro" id="IPR050364">
    <property type="entry name" value="Cytochrome_P450_fung"/>
</dbReference>
<evidence type="ECO:0000256" key="4">
    <source>
        <dbReference type="ARBA" id="ARBA00022723"/>
    </source>
</evidence>
<evidence type="ECO:0000313" key="8">
    <source>
        <dbReference type="EMBL" id="KAH8986859.1"/>
    </source>
</evidence>
<dbReference type="GO" id="GO:0020037">
    <property type="term" value="F:heme binding"/>
    <property type="evidence" value="ECO:0007669"/>
    <property type="project" value="InterPro"/>
</dbReference>
<evidence type="ECO:0000256" key="3">
    <source>
        <dbReference type="ARBA" id="ARBA00022617"/>
    </source>
</evidence>
<comment type="similarity">
    <text evidence="2">Belongs to the cytochrome P450 family.</text>
</comment>
<evidence type="ECO:0000256" key="1">
    <source>
        <dbReference type="ARBA" id="ARBA00001971"/>
    </source>
</evidence>
<keyword evidence="3" id="KW-0349">Heme</keyword>
<dbReference type="PANTHER" id="PTHR46300:SF7">
    <property type="entry name" value="P450, PUTATIVE (EUROFUNG)-RELATED"/>
    <property type="match status" value="1"/>
</dbReference>
<dbReference type="Proteomes" id="UP001201163">
    <property type="component" value="Unassembled WGS sequence"/>
</dbReference>
<reference evidence="8" key="1">
    <citation type="submission" date="2022-01" db="EMBL/GenBank/DDBJ databases">
        <title>Comparative genomics reveals a dynamic genome evolution in the ectomycorrhizal milk-cap (Lactarius) mushrooms.</title>
        <authorList>
            <consortium name="DOE Joint Genome Institute"/>
            <person name="Lebreton A."/>
            <person name="Tang N."/>
            <person name="Kuo A."/>
            <person name="LaButti K."/>
            <person name="Drula E."/>
            <person name="Barry K."/>
            <person name="Clum A."/>
            <person name="Lipzen A."/>
            <person name="Mousain D."/>
            <person name="Ng V."/>
            <person name="Wang R."/>
            <person name="Wang X."/>
            <person name="Dai Y."/>
            <person name="Henrissat B."/>
            <person name="Grigoriev I.V."/>
            <person name="Guerin-Laguette A."/>
            <person name="Yu F."/>
            <person name="Martin F.M."/>
        </authorList>
    </citation>
    <scope>NUCLEOTIDE SEQUENCE</scope>
    <source>
        <strain evidence="8">QP</strain>
    </source>
</reference>
<keyword evidence="5" id="KW-0560">Oxidoreductase</keyword>
<sequence length="235" mass="26941">MSLTVQAVNVALAVIALWFLKRFTEKKPIGRPIPGPKGWPIIGNLLDVPTELEYQVFSRWQKKYADLVGWRNTLVLLKYTDTFKAYRRMFHAVVGTRASVEKFRDTLEEESALMVRRMMNDPRNFDGPVRKAVGAIMLRISHGYKPKAEGDSLIRVADEATTHLNVLLSPGLFAVDLLPFLRYIPEWLPGGGFHKTAREWRHTLFDMTEMSYKFVLEQMAPEALPLRLEAPLRQG</sequence>
<proteinExistence type="inferred from homology"/>